<evidence type="ECO:0000313" key="2">
    <source>
        <dbReference type="EMBL" id="PMD48033.1"/>
    </source>
</evidence>
<dbReference type="Pfam" id="PF00561">
    <property type="entry name" value="Abhydrolase_1"/>
    <property type="match status" value="1"/>
</dbReference>
<dbReference type="STRING" id="1149755.A0A2J6SB92"/>
<sequence length="284" mass="31279">MSSDTIPDLNPIYETIENEGASLKVWHQGHGPLLILIQGGGGDGARFNEAIPTLSQHYKVCTYDRRGNGESTVAKPRMLNPMESARDVTAIIRGLGFTKAALFGTSSGGIIALQVAESYPEFVDRVVIHEIPIVSFLPEESIRKVDAGYNIYQTYLEQGAETALVHFRSSVTGKPIETAPASAAAAKAPEPHRLDYFFRYEFLVFHIYTPNLHRIRTSGVPIATVEGEESKGVFHATSARVQSEILHCTHVIWPGAHAPFVTDPTMFAVELHKTLEVLRKQRGE</sequence>
<dbReference type="AlphaFoldDB" id="A0A2J6SB92"/>
<proteinExistence type="predicted"/>
<dbReference type="InterPro" id="IPR029058">
    <property type="entry name" value="AB_hydrolase_fold"/>
</dbReference>
<dbReference type="Gene3D" id="3.40.50.1820">
    <property type="entry name" value="alpha/beta hydrolase"/>
    <property type="match status" value="1"/>
</dbReference>
<dbReference type="OrthoDB" id="408373at2759"/>
<dbReference type="SUPFAM" id="SSF53474">
    <property type="entry name" value="alpha/beta-Hydrolases"/>
    <property type="match status" value="1"/>
</dbReference>
<reference evidence="2 3" key="1">
    <citation type="submission" date="2016-04" db="EMBL/GenBank/DDBJ databases">
        <title>A degradative enzymes factory behind the ericoid mycorrhizal symbiosis.</title>
        <authorList>
            <consortium name="DOE Joint Genome Institute"/>
            <person name="Martino E."/>
            <person name="Morin E."/>
            <person name="Grelet G."/>
            <person name="Kuo A."/>
            <person name="Kohler A."/>
            <person name="Daghino S."/>
            <person name="Barry K."/>
            <person name="Choi C."/>
            <person name="Cichocki N."/>
            <person name="Clum A."/>
            <person name="Copeland A."/>
            <person name="Hainaut M."/>
            <person name="Haridas S."/>
            <person name="Labutti K."/>
            <person name="Lindquist E."/>
            <person name="Lipzen A."/>
            <person name="Khouja H.-R."/>
            <person name="Murat C."/>
            <person name="Ohm R."/>
            <person name="Olson A."/>
            <person name="Spatafora J."/>
            <person name="Veneault-Fourrey C."/>
            <person name="Henrissat B."/>
            <person name="Grigoriev I."/>
            <person name="Martin F."/>
            <person name="Perotto S."/>
        </authorList>
    </citation>
    <scope>NUCLEOTIDE SEQUENCE [LARGE SCALE GENOMIC DNA]</scope>
    <source>
        <strain evidence="2 3">F</strain>
    </source>
</reference>
<evidence type="ECO:0000313" key="3">
    <source>
        <dbReference type="Proteomes" id="UP000235786"/>
    </source>
</evidence>
<keyword evidence="2" id="KW-0378">Hydrolase</keyword>
<feature type="domain" description="AB hydrolase-1" evidence="1">
    <location>
        <begin position="32"/>
        <end position="135"/>
    </location>
</feature>
<dbReference type="Proteomes" id="UP000235786">
    <property type="component" value="Unassembled WGS sequence"/>
</dbReference>
<evidence type="ECO:0000259" key="1">
    <source>
        <dbReference type="Pfam" id="PF00561"/>
    </source>
</evidence>
<dbReference type="GO" id="GO:0046503">
    <property type="term" value="P:glycerolipid catabolic process"/>
    <property type="evidence" value="ECO:0007669"/>
    <property type="project" value="TreeGrafter"/>
</dbReference>
<dbReference type="PANTHER" id="PTHR43433:SF5">
    <property type="entry name" value="AB HYDROLASE-1 DOMAIN-CONTAINING PROTEIN"/>
    <property type="match status" value="1"/>
</dbReference>
<protein>
    <submittedName>
        <fullName evidence="2">Alpha/beta-hydrolase</fullName>
    </submittedName>
</protein>
<keyword evidence="3" id="KW-1185">Reference proteome</keyword>
<name>A0A2J6SB92_HYAVF</name>
<accession>A0A2J6SB92</accession>
<dbReference type="GO" id="GO:0004806">
    <property type="term" value="F:triacylglycerol lipase activity"/>
    <property type="evidence" value="ECO:0007669"/>
    <property type="project" value="TreeGrafter"/>
</dbReference>
<gene>
    <name evidence="2" type="ORF">L207DRAFT_574726</name>
</gene>
<dbReference type="PANTHER" id="PTHR43433">
    <property type="entry name" value="HYDROLASE, ALPHA/BETA FOLD FAMILY PROTEIN"/>
    <property type="match status" value="1"/>
</dbReference>
<organism evidence="2 3">
    <name type="scientific">Hyaloscypha variabilis (strain UAMH 11265 / GT02V1 / F)</name>
    <name type="common">Meliniomyces variabilis</name>
    <dbReference type="NCBI Taxonomy" id="1149755"/>
    <lineage>
        <taxon>Eukaryota</taxon>
        <taxon>Fungi</taxon>
        <taxon>Dikarya</taxon>
        <taxon>Ascomycota</taxon>
        <taxon>Pezizomycotina</taxon>
        <taxon>Leotiomycetes</taxon>
        <taxon>Helotiales</taxon>
        <taxon>Hyaloscyphaceae</taxon>
        <taxon>Hyaloscypha</taxon>
        <taxon>Hyaloscypha variabilis</taxon>
    </lineage>
</organism>
<dbReference type="InterPro" id="IPR050471">
    <property type="entry name" value="AB_hydrolase"/>
</dbReference>
<dbReference type="EMBL" id="KZ613937">
    <property type="protein sequence ID" value="PMD48033.1"/>
    <property type="molecule type" value="Genomic_DNA"/>
</dbReference>
<dbReference type="InterPro" id="IPR000073">
    <property type="entry name" value="AB_hydrolase_1"/>
</dbReference>